<protein>
    <submittedName>
        <fullName evidence="2">DUF2934 domain-containing protein</fullName>
    </submittedName>
</protein>
<dbReference type="Pfam" id="PF11154">
    <property type="entry name" value="DUF2934"/>
    <property type="match status" value="1"/>
</dbReference>
<feature type="compositionally biased region" description="Basic residues" evidence="1">
    <location>
        <begin position="73"/>
        <end position="85"/>
    </location>
</feature>
<name>A0ABY8QHF7_9RHOB</name>
<gene>
    <name evidence="2" type="ORF">QF118_15085</name>
</gene>
<dbReference type="InterPro" id="IPR021327">
    <property type="entry name" value="DUF2934"/>
</dbReference>
<feature type="region of interest" description="Disordered" evidence="1">
    <location>
        <begin position="37"/>
        <end position="85"/>
    </location>
</feature>
<dbReference type="RefSeq" id="WP_282299866.1">
    <property type="nucleotide sequence ID" value="NZ_CP124616.1"/>
</dbReference>
<reference evidence="2 3" key="1">
    <citation type="submission" date="2023-05" db="EMBL/GenBank/DDBJ databases">
        <title>YMD87, complete Genome.</title>
        <authorList>
            <person name="Zhang J."/>
            <person name="Xu X."/>
        </authorList>
    </citation>
    <scope>NUCLEOTIDE SEQUENCE [LARGE SCALE GENOMIC DNA]</scope>
    <source>
        <strain evidence="2 3">YMD87</strain>
    </source>
</reference>
<keyword evidence="3" id="KW-1185">Reference proteome</keyword>
<evidence type="ECO:0000313" key="2">
    <source>
        <dbReference type="EMBL" id="WGW03237.1"/>
    </source>
</evidence>
<proteinExistence type="predicted"/>
<sequence length="85" mass="9306">MTTPQIDDAQIAEAAFYLWLEEGQPEGREQDHWFRAAQALSTPAKPRKPRAKAAAKPAAKKAAPKAKAEAKPKTTKPRARKKADA</sequence>
<feature type="compositionally biased region" description="Basic residues" evidence="1">
    <location>
        <begin position="45"/>
        <end position="64"/>
    </location>
</feature>
<evidence type="ECO:0000313" key="3">
    <source>
        <dbReference type="Proteomes" id="UP001241605"/>
    </source>
</evidence>
<accession>A0ABY8QHF7</accession>
<dbReference type="EMBL" id="CP124616">
    <property type="protein sequence ID" value="WGW03237.1"/>
    <property type="molecule type" value="Genomic_DNA"/>
</dbReference>
<dbReference type="Proteomes" id="UP001241605">
    <property type="component" value="Chromosome"/>
</dbReference>
<organism evidence="2 3">
    <name type="scientific">Tropicibacter oceani</name>
    <dbReference type="NCBI Taxonomy" id="3058420"/>
    <lineage>
        <taxon>Bacteria</taxon>
        <taxon>Pseudomonadati</taxon>
        <taxon>Pseudomonadota</taxon>
        <taxon>Alphaproteobacteria</taxon>
        <taxon>Rhodobacterales</taxon>
        <taxon>Roseobacteraceae</taxon>
        <taxon>Tropicibacter</taxon>
    </lineage>
</organism>
<evidence type="ECO:0000256" key="1">
    <source>
        <dbReference type="SAM" id="MobiDB-lite"/>
    </source>
</evidence>